<dbReference type="GO" id="GO:0020037">
    <property type="term" value="F:heme binding"/>
    <property type="evidence" value="ECO:0007669"/>
    <property type="project" value="InterPro"/>
</dbReference>
<dbReference type="AlphaFoldDB" id="A0A926NNY2"/>
<dbReference type="InterPro" id="IPR011041">
    <property type="entry name" value="Quinoprot_gluc/sorb_DH_b-prop"/>
</dbReference>
<dbReference type="InterPro" id="IPR022409">
    <property type="entry name" value="PKD/Chitinase_dom"/>
</dbReference>
<keyword evidence="5 6" id="KW-0408">Iron</keyword>
<dbReference type="SUPFAM" id="SSF52317">
    <property type="entry name" value="Class I glutamine amidotransferase-like"/>
    <property type="match status" value="1"/>
</dbReference>
<dbReference type="Gene3D" id="2.60.40.10">
    <property type="entry name" value="Immunoglobulins"/>
    <property type="match status" value="1"/>
</dbReference>
<dbReference type="Pfam" id="PF06283">
    <property type="entry name" value="ThuA"/>
    <property type="match status" value="1"/>
</dbReference>
<gene>
    <name evidence="9" type="ORF">IDJ76_02705</name>
</gene>
<keyword evidence="2 6" id="KW-0349">Heme</keyword>
<dbReference type="SMART" id="SM00089">
    <property type="entry name" value="PKD"/>
    <property type="match status" value="1"/>
</dbReference>
<dbReference type="InterPro" id="IPR029010">
    <property type="entry name" value="ThuA-like"/>
</dbReference>
<dbReference type="CDD" id="cd00146">
    <property type="entry name" value="PKD"/>
    <property type="match status" value="1"/>
</dbReference>
<keyword evidence="3 6" id="KW-0479">Metal-binding</keyword>
<dbReference type="Pfam" id="PF07995">
    <property type="entry name" value="GSDH"/>
    <property type="match status" value="1"/>
</dbReference>
<comment type="caution">
    <text evidence="9">The sequence shown here is derived from an EMBL/GenBank/DDBJ whole genome shotgun (WGS) entry which is preliminary data.</text>
</comment>
<accession>A0A926NNY2</accession>
<evidence type="ECO:0000259" key="7">
    <source>
        <dbReference type="PROSITE" id="PS50093"/>
    </source>
</evidence>
<evidence type="ECO:0000259" key="8">
    <source>
        <dbReference type="PROSITE" id="PS51007"/>
    </source>
</evidence>
<feature type="domain" description="PKD" evidence="7">
    <location>
        <begin position="709"/>
        <end position="790"/>
    </location>
</feature>
<evidence type="ECO:0000256" key="6">
    <source>
        <dbReference type="PIRSR" id="PIRSR602324-1"/>
    </source>
</evidence>
<dbReference type="InterPro" id="IPR009056">
    <property type="entry name" value="Cyt_c-like_dom"/>
</dbReference>
<dbReference type="InterPro" id="IPR000601">
    <property type="entry name" value="PKD_dom"/>
</dbReference>
<dbReference type="InterPro" id="IPR002324">
    <property type="entry name" value="Cyt_c_ID"/>
</dbReference>
<keyword evidence="4" id="KW-0249">Electron transport</keyword>
<dbReference type="PRINTS" id="PR00606">
    <property type="entry name" value="CYTCHROMECID"/>
</dbReference>
<protein>
    <submittedName>
        <fullName evidence="9">ThuA domain-containing protein</fullName>
    </submittedName>
</protein>
<dbReference type="PROSITE" id="PS50093">
    <property type="entry name" value="PKD"/>
    <property type="match status" value="1"/>
</dbReference>
<evidence type="ECO:0000256" key="4">
    <source>
        <dbReference type="ARBA" id="ARBA00022982"/>
    </source>
</evidence>
<dbReference type="GO" id="GO:0005506">
    <property type="term" value="F:iron ion binding"/>
    <property type="evidence" value="ECO:0007669"/>
    <property type="project" value="InterPro"/>
</dbReference>
<dbReference type="InterPro" id="IPR029062">
    <property type="entry name" value="Class_I_gatase-like"/>
</dbReference>
<evidence type="ECO:0000313" key="10">
    <source>
        <dbReference type="Proteomes" id="UP000619078"/>
    </source>
</evidence>
<evidence type="ECO:0000313" key="9">
    <source>
        <dbReference type="EMBL" id="MBD1392002.1"/>
    </source>
</evidence>
<dbReference type="GO" id="GO:0009055">
    <property type="term" value="F:electron transfer activity"/>
    <property type="evidence" value="ECO:0007669"/>
    <property type="project" value="InterPro"/>
</dbReference>
<feature type="binding site" description="covalent" evidence="6">
    <location>
        <position position="870"/>
    </location>
    <ligand>
        <name>heme c</name>
        <dbReference type="ChEBI" id="CHEBI:61717"/>
    </ligand>
</feature>
<dbReference type="InterPro" id="IPR012938">
    <property type="entry name" value="Glc/Sorbosone_DH"/>
</dbReference>
<dbReference type="Gene3D" id="1.10.760.10">
    <property type="entry name" value="Cytochrome c-like domain"/>
    <property type="match status" value="1"/>
</dbReference>
<dbReference type="Gene3D" id="2.120.10.30">
    <property type="entry name" value="TolB, C-terminal domain"/>
    <property type="match status" value="1"/>
</dbReference>
<evidence type="ECO:0000256" key="2">
    <source>
        <dbReference type="ARBA" id="ARBA00022617"/>
    </source>
</evidence>
<dbReference type="Proteomes" id="UP000619078">
    <property type="component" value="Unassembled WGS sequence"/>
</dbReference>
<dbReference type="EMBL" id="JACWMX010000001">
    <property type="protein sequence ID" value="MBD1392002.1"/>
    <property type="molecule type" value="Genomic_DNA"/>
</dbReference>
<name>A0A926NNY2_9SPHI</name>
<evidence type="ECO:0000256" key="3">
    <source>
        <dbReference type="ARBA" id="ARBA00022723"/>
    </source>
</evidence>
<dbReference type="RefSeq" id="WP_191160466.1">
    <property type="nucleotide sequence ID" value="NZ_JACWMX010000001.1"/>
</dbReference>
<proteinExistence type="predicted"/>
<dbReference type="InterPro" id="IPR011042">
    <property type="entry name" value="6-blade_b-propeller_TolB-like"/>
</dbReference>
<evidence type="ECO:0000256" key="5">
    <source>
        <dbReference type="ARBA" id="ARBA00023004"/>
    </source>
</evidence>
<comment type="PTM">
    <text evidence="6">Binds 1 heme c group covalently per subunit.</text>
</comment>
<feature type="binding site" description="covalent" evidence="6">
    <location>
        <position position="825"/>
    </location>
    <ligand>
        <name>heme c</name>
        <dbReference type="ChEBI" id="CHEBI:61717"/>
    </ligand>
</feature>
<organism evidence="9 10">
    <name type="scientific">Mucilaginibacter glaciei</name>
    <dbReference type="NCBI Taxonomy" id="2772109"/>
    <lineage>
        <taxon>Bacteria</taxon>
        <taxon>Pseudomonadati</taxon>
        <taxon>Bacteroidota</taxon>
        <taxon>Sphingobacteriia</taxon>
        <taxon>Sphingobacteriales</taxon>
        <taxon>Sphingobacteriaceae</taxon>
        <taxon>Mucilaginibacter</taxon>
    </lineage>
</organism>
<sequence>MRLKFTLLLAAVCAVVFIYSKIPVKPRILVFTKTSGYHHASIPLGTAAIIKLGQENNFTVDTTSDAAKITEGNLSKYSAVVFLSTTGYMLNNYQQADLERYMQAGGNFVGVHAAADAEYDWAYYGRLVGAFFASHPEQQEAKLNVVDKNHPSTRSLPDVWARKDEWYNYKNISKKIHVLINLDESSYKGGKNGANHPIAWYQNFENGRSFYTGLGHTDESYSDPSFLKHLLGGIQYAIGDNKKLDYSKATTLRVPEENRFAKTQLNEGTLFEPTEMTILPNLDILIAQRRGEIMLYKNGTKTMKQAAKLDVYWKTHTKGVNAEEGVLGLKADPDFKNNHFVYVYYSPVDTSVNRLSRFTMTGDTIDLKSEKVVLQLYSQREICCHTGGSIAFGPDRMLFLSTGDNSTPFDEPGKRTINTHAFAPLDDRPEFLNHDARRSAGNTNDLRGKILRIKMNEDGTYAIPDGNLFKKGLAKTRPEIYVMGDRNPYRIQVDPKNSYLYWGEVGPDAQADSLDTRGPRGYDEFNQAKAAGMFGWPYFIANNIPYHEYDYATGKVGIQFDPQHPVNNSRNNTGLVDLPPAQPAMIYYPYAASTEFPQVGTGGRNAMAGPVYYTDLYPKATRMPDYFNKKVIFYDWIRGWIKLLTLQPNGDLDKMEPFMAGTKFNNPIDMETGPDGKIYVLEYGSGWFAKNKDAGIARLDYNTGNRAPEVASINSNKAYGALPLAVTFTVKATDPENNKMTYIWNLGNGVKKITVLPKLVYTYTKKGNYNASVDVKDDMGATGTSKTTAVLAGQDSPDMKAKMAVIKSNAAGKALVMSMDCKACHKIAEKSVGPSFTDVAKKYAATTASTAHLSKKIMTGGHGVWGDVDMPAHPSIKPAETKAIINWIYSLK</sequence>
<dbReference type="SUPFAM" id="SSF49299">
    <property type="entry name" value="PKD domain"/>
    <property type="match status" value="1"/>
</dbReference>
<dbReference type="InterPro" id="IPR036909">
    <property type="entry name" value="Cyt_c-like_dom_sf"/>
</dbReference>
<keyword evidence="10" id="KW-1185">Reference proteome</keyword>
<evidence type="ECO:0000256" key="1">
    <source>
        <dbReference type="ARBA" id="ARBA00022448"/>
    </source>
</evidence>
<dbReference type="SUPFAM" id="SSF50952">
    <property type="entry name" value="Soluble quinoprotein glucose dehydrogenase"/>
    <property type="match status" value="1"/>
</dbReference>
<dbReference type="SUPFAM" id="SSF46626">
    <property type="entry name" value="Cytochrome c"/>
    <property type="match status" value="1"/>
</dbReference>
<dbReference type="Pfam" id="PF18911">
    <property type="entry name" value="PKD_4"/>
    <property type="match status" value="1"/>
</dbReference>
<dbReference type="PROSITE" id="PS51007">
    <property type="entry name" value="CYTC"/>
    <property type="match status" value="1"/>
</dbReference>
<dbReference type="PANTHER" id="PTHR40469">
    <property type="entry name" value="SECRETED GLYCOSYL HYDROLASE"/>
    <property type="match status" value="1"/>
</dbReference>
<dbReference type="InterPro" id="IPR035986">
    <property type="entry name" value="PKD_dom_sf"/>
</dbReference>
<keyword evidence="1" id="KW-0813">Transport</keyword>
<dbReference type="PANTHER" id="PTHR40469:SF2">
    <property type="entry name" value="GALACTOSE-BINDING DOMAIN-LIKE SUPERFAMILY PROTEIN"/>
    <property type="match status" value="1"/>
</dbReference>
<reference evidence="9" key="1">
    <citation type="submission" date="2020-09" db="EMBL/GenBank/DDBJ databases">
        <title>Novel species of Mucilaginibacter isolated from a glacier on the Tibetan Plateau.</title>
        <authorList>
            <person name="Liu Q."/>
            <person name="Xin Y.-H."/>
        </authorList>
    </citation>
    <scope>NUCLEOTIDE SEQUENCE</scope>
    <source>
        <strain evidence="9">ZB1P21</strain>
    </source>
</reference>
<dbReference type="InterPro" id="IPR013783">
    <property type="entry name" value="Ig-like_fold"/>
</dbReference>
<dbReference type="Gene3D" id="3.40.50.880">
    <property type="match status" value="1"/>
</dbReference>
<dbReference type="Pfam" id="PF00034">
    <property type="entry name" value="Cytochrom_C"/>
    <property type="match status" value="1"/>
</dbReference>
<feature type="binding site" description="covalent" evidence="6">
    <location>
        <position position="821"/>
    </location>
    <ligand>
        <name>heme c</name>
        <dbReference type="ChEBI" id="CHEBI:61717"/>
    </ligand>
</feature>
<feature type="domain" description="Cytochrome c" evidence="8">
    <location>
        <begin position="807"/>
        <end position="892"/>
    </location>
</feature>